<dbReference type="GO" id="GO:0006730">
    <property type="term" value="P:one-carbon metabolic process"/>
    <property type="evidence" value="ECO:0007669"/>
    <property type="project" value="UniProtKB-KW"/>
</dbReference>
<dbReference type="RefSeq" id="XP_003957080.1">
    <property type="nucleotide sequence ID" value="XM_003957031.1"/>
</dbReference>
<keyword evidence="4 7" id="KW-0547">Nucleotide-binding</keyword>
<sequence length="428" mass="47521">MAIELGLSRISKLLKYAGNPQDNLKVLHVAGTNGKGSVCSYMANLLSHEKKRTENRIGKFTSPHLIHITDSIMVNNKSIPLDDFNLIRKSLSKINEEHSLHCSEFELLTGIALSYFRQRECTWCVLEVGLGGRLDATNFIPGSQKYACGITKIGLDHESFLGTTLKQIAFEKAGIIREGVPYAVIDGSNSEAIIDVVRKQCESVSCTLKITNPSISDNSIESVSWGTFKPKKLPLNGEYQIFNVRVAVSILDHLQQSGEIFLSKDDLLQGLTSLDWPGRLQRIDYQYHKNNSMSILMDGAHNGSAAVELAKFIKQEHKDKPLTFVTAVTSGKKLGPLFDPLITSKDKVIVTRFGPVTGMPWIQPTDPEQLACFLKERYNCGVEVQPNVHELFPNLAKQSRDSPVIVCGSLYLCGELLRIHNHNISNKS</sequence>
<dbReference type="GO" id="GO:0046872">
    <property type="term" value="F:metal ion binding"/>
    <property type="evidence" value="ECO:0007669"/>
    <property type="project" value="UniProtKB-KW"/>
</dbReference>
<dbReference type="GO" id="GO:0005739">
    <property type="term" value="C:mitochondrion"/>
    <property type="evidence" value="ECO:0007669"/>
    <property type="project" value="TreeGrafter"/>
</dbReference>
<dbReference type="InterPro" id="IPR013221">
    <property type="entry name" value="Mur_ligase_cen"/>
</dbReference>
<dbReference type="GO" id="GO:0004326">
    <property type="term" value="F:tetrahydrofolylpolyglutamate synthase activity"/>
    <property type="evidence" value="ECO:0007669"/>
    <property type="project" value="InterPro"/>
</dbReference>
<gene>
    <name evidence="9" type="primary">KAFR0D02970</name>
    <name evidence="9" type="ORF">KAFR_0D02970</name>
</gene>
<dbReference type="eggNOG" id="KOG2525">
    <property type="taxonomic scope" value="Eukaryota"/>
</dbReference>
<dbReference type="GeneID" id="13885903"/>
<dbReference type="EMBL" id="HE650824">
    <property type="protein sequence ID" value="CCF57945.1"/>
    <property type="molecule type" value="Genomic_DNA"/>
</dbReference>
<dbReference type="EC" id="6.3.2.12" evidence="7"/>
<evidence type="ECO:0000256" key="7">
    <source>
        <dbReference type="PIRNR" id="PIRNR001563"/>
    </source>
</evidence>
<evidence type="ECO:0000259" key="8">
    <source>
        <dbReference type="Pfam" id="PF08245"/>
    </source>
</evidence>
<dbReference type="InterPro" id="IPR036565">
    <property type="entry name" value="Mur-like_cat_sf"/>
</dbReference>
<keyword evidence="2 7" id="KW-0436">Ligase</keyword>
<keyword evidence="3" id="KW-0479">Metal-binding</keyword>
<dbReference type="NCBIfam" id="TIGR01499">
    <property type="entry name" value="folC"/>
    <property type="match status" value="1"/>
</dbReference>
<evidence type="ECO:0000256" key="2">
    <source>
        <dbReference type="ARBA" id="ARBA00022598"/>
    </source>
</evidence>
<dbReference type="GO" id="GO:0005829">
    <property type="term" value="C:cytosol"/>
    <property type="evidence" value="ECO:0007669"/>
    <property type="project" value="TreeGrafter"/>
</dbReference>
<accession>H2AU95</accession>
<dbReference type="InterPro" id="IPR018109">
    <property type="entry name" value="Folylpolyglutamate_synth_CS"/>
</dbReference>
<keyword evidence="10" id="KW-1185">Reference proteome</keyword>
<dbReference type="PROSITE" id="PS01011">
    <property type="entry name" value="FOLYLPOLYGLU_SYNT_1"/>
    <property type="match status" value="1"/>
</dbReference>
<dbReference type="InParanoid" id="H2AU95"/>
<dbReference type="STRING" id="1071382.H2AU95"/>
<dbReference type="UniPathway" id="UPA00850"/>
<dbReference type="Pfam" id="PF08245">
    <property type="entry name" value="Mur_ligase_M"/>
    <property type="match status" value="1"/>
</dbReference>
<protein>
    <recommendedName>
        <fullName evidence="7">Dihydrofolate synthetase</fullName>
        <ecNumber evidence="7">6.3.2.12</ecNumber>
    </recommendedName>
</protein>
<feature type="domain" description="Mur ligase central" evidence="8">
    <location>
        <begin position="29"/>
        <end position="249"/>
    </location>
</feature>
<dbReference type="SUPFAM" id="SSF53623">
    <property type="entry name" value="MurD-like peptide ligases, catalytic domain"/>
    <property type="match status" value="1"/>
</dbReference>
<dbReference type="GO" id="GO:0008841">
    <property type="term" value="F:dihydrofolate synthase activity"/>
    <property type="evidence" value="ECO:0007669"/>
    <property type="project" value="UniProtKB-EC"/>
</dbReference>
<dbReference type="SUPFAM" id="SSF53244">
    <property type="entry name" value="MurD-like peptide ligases, peptide-binding domain"/>
    <property type="match status" value="1"/>
</dbReference>
<dbReference type="InterPro" id="IPR036615">
    <property type="entry name" value="Mur_ligase_C_dom_sf"/>
</dbReference>
<evidence type="ECO:0000256" key="3">
    <source>
        <dbReference type="ARBA" id="ARBA00022723"/>
    </source>
</evidence>
<comment type="pathway">
    <text evidence="7">Cofactor biosynthesis; tetrahydrofolylpolyglutamate biosynthesis.</text>
</comment>
<evidence type="ECO:0000256" key="1">
    <source>
        <dbReference type="ARBA" id="ARBA00008276"/>
    </source>
</evidence>
<name>H2AU95_KAZAF</name>
<dbReference type="KEGG" id="kaf:KAFR_0D02970"/>
<evidence type="ECO:0000256" key="6">
    <source>
        <dbReference type="ARBA" id="ARBA00022842"/>
    </source>
</evidence>
<comment type="similarity">
    <text evidence="1 7">Belongs to the folylpolyglutamate synthase family.</text>
</comment>
<evidence type="ECO:0000256" key="4">
    <source>
        <dbReference type="ARBA" id="ARBA00022741"/>
    </source>
</evidence>
<dbReference type="Proteomes" id="UP000005220">
    <property type="component" value="Chromosome 4"/>
</dbReference>
<dbReference type="OrthoDB" id="5212574at2759"/>
<proteinExistence type="inferred from homology"/>
<keyword evidence="5 7" id="KW-0067">ATP-binding</keyword>
<reference evidence="9 10" key="1">
    <citation type="journal article" date="2011" name="Proc. Natl. Acad. Sci. U.S.A.">
        <title>Evolutionary erosion of yeast sex chromosomes by mating-type switching accidents.</title>
        <authorList>
            <person name="Gordon J.L."/>
            <person name="Armisen D."/>
            <person name="Proux-Wera E."/>
            <person name="Oheigeartaigh S.S."/>
            <person name="Byrne K.P."/>
            <person name="Wolfe K.H."/>
        </authorList>
    </citation>
    <scope>NUCLEOTIDE SEQUENCE [LARGE SCALE GENOMIC DNA]</scope>
    <source>
        <strain evidence="10">ATCC 22294 / BCRC 22015 / CBS 2517 / CECT 1963 / NBRC 1671 / NRRL Y-8276</strain>
    </source>
</reference>
<dbReference type="InterPro" id="IPR001645">
    <property type="entry name" value="Folylpolyglutamate_synth"/>
</dbReference>
<evidence type="ECO:0000313" key="9">
    <source>
        <dbReference type="EMBL" id="CCF57945.1"/>
    </source>
</evidence>
<evidence type="ECO:0000313" key="10">
    <source>
        <dbReference type="Proteomes" id="UP000005220"/>
    </source>
</evidence>
<dbReference type="AlphaFoldDB" id="H2AU95"/>
<dbReference type="FunCoup" id="H2AU95">
    <property type="interactions" value="174"/>
</dbReference>
<dbReference type="PANTHER" id="PTHR11136">
    <property type="entry name" value="FOLYLPOLYGLUTAMATE SYNTHASE-RELATED"/>
    <property type="match status" value="1"/>
</dbReference>
<keyword evidence="7" id="KW-0554">One-carbon metabolism</keyword>
<comment type="catalytic activity">
    <reaction evidence="7">
        <text>7,8-dihydropteroate + L-glutamate + ATP = 7,8-dihydrofolate + ADP + phosphate + H(+)</text>
        <dbReference type="Rhea" id="RHEA:23584"/>
        <dbReference type="ChEBI" id="CHEBI:15378"/>
        <dbReference type="ChEBI" id="CHEBI:17839"/>
        <dbReference type="ChEBI" id="CHEBI:29985"/>
        <dbReference type="ChEBI" id="CHEBI:30616"/>
        <dbReference type="ChEBI" id="CHEBI:43474"/>
        <dbReference type="ChEBI" id="CHEBI:57451"/>
        <dbReference type="ChEBI" id="CHEBI:456216"/>
        <dbReference type="EC" id="6.3.2.12"/>
    </reaction>
</comment>
<organism evidence="9 10">
    <name type="scientific">Kazachstania africana (strain ATCC 22294 / BCRC 22015 / CBS 2517 / CECT 1963 / NBRC 1671 / NRRL Y-8276)</name>
    <name type="common">Yeast</name>
    <name type="synonym">Kluyveromyces africanus</name>
    <dbReference type="NCBI Taxonomy" id="1071382"/>
    <lineage>
        <taxon>Eukaryota</taxon>
        <taxon>Fungi</taxon>
        <taxon>Dikarya</taxon>
        <taxon>Ascomycota</taxon>
        <taxon>Saccharomycotina</taxon>
        <taxon>Saccharomycetes</taxon>
        <taxon>Saccharomycetales</taxon>
        <taxon>Saccharomycetaceae</taxon>
        <taxon>Kazachstania</taxon>
    </lineage>
</organism>
<dbReference type="PANTHER" id="PTHR11136:SF0">
    <property type="entry name" value="DIHYDROFOLATE SYNTHETASE-RELATED"/>
    <property type="match status" value="1"/>
</dbReference>
<dbReference type="PIRSF" id="PIRSF001563">
    <property type="entry name" value="Folylpolyglu_synth"/>
    <property type="match status" value="1"/>
</dbReference>
<dbReference type="Gene3D" id="3.90.190.20">
    <property type="entry name" value="Mur ligase, C-terminal domain"/>
    <property type="match status" value="1"/>
</dbReference>
<keyword evidence="6" id="KW-0460">Magnesium</keyword>
<evidence type="ECO:0000256" key="5">
    <source>
        <dbReference type="ARBA" id="ARBA00022840"/>
    </source>
</evidence>
<dbReference type="GO" id="GO:0005524">
    <property type="term" value="F:ATP binding"/>
    <property type="evidence" value="ECO:0007669"/>
    <property type="project" value="UniProtKB-KW"/>
</dbReference>
<dbReference type="HOGENOM" id="CLU_015869_1_2_1"/>
<dbReference type="Gene3D" id="3.40.1190.10">
    <property type="entry name" value="Mur-like, catalytic domain"/>
    <property type="match status" value="1"/>
</dbReference>